<name>A0A933LQ25_UNCTE</name>
<reference evidence="1" key="1">
    <citation type="submission" date="2020-07" db="EMBL/GenBank/DDBJ databases">
        <title>Huge and variable diversity of episymbiotic CPR bacteria and DPANN archaea in groundwater ecosystems.</title>
        <authorList>
            <person name="He C.Y."/>
            <person name="Keren R."/>
            <person name="Whittaker M."/>
            <person name="Farag I.F."/>
            <person name="Doudna J."/>
            <person name="Cate J.H.D."/>
            <person name="Banfield J.F."/>
        </authorList>
    </citation>
    <scope>NUCLEOTIDE SEQUENCE</scope>
    <source>
        <strain evidence="1">NC_groundwater_1482_Ag_S-0.65um_47_24</strain>
    </source>
</reference>
<dbReference type="EMBL" id="JACQWF010000032">
    <property type="protein sequence ID" value="MBI4594887.1"/>
    <property type="molecule type" value="Genomic_DNA"/>
</dbReference>
<accession>A0A933LQ25</accession>
<comment type="caution">
    <text evidence="1">The sequence shown here is derived from an EMBL/GenBank/DDBJ whole genome shotgun (WGS) entry which is preliminary data.</text>
</comment>
<organism evidence="1 2">
    <name type="scientific">Tectimicrobiota bacterium</name>
    <dbReference type="NCBI Taxonomy" id="2528274"/>
    <lineage>
        <taxon>Bacteria</taxon>
        <taxon>Pseudomonadati</taxon>
        <taxon>Nitrospinota/Tectimicrobiota group</taxon>
        <taxon>Candidatus Tectimicrobiota</taxon>
    </lineage>
</organism>
<protein>
    <submittedName>
        <fullName evidence="1">Uncharacterized protein</fullName>
    </submittedName>
</protein>
<dbReference type="Proteomes" id="UP000772181">
    <property type="component" value="Unassembled WGS sequence"/>
</dbReference>
<evidence type="ECO:0000313" key="2">
    <source>
        <dbReference type="Proteomes" id="UP000772181"/>
    </source>
</evidence>
<evidence type="ECO:0000313" key="1">
    <source>
        <dbReference type="EMBL" id="MBI4594887.1"/>
    </source>
</evidence>
<gene>
    <name evidence="1" type="ORF">HY730_00740</name>
</gene>
<dbReference type="AlphaFoldDB" id="A0A933LQ25"/>
<proteinExistence type="predicted"/>
<sequence length="55" mass="6274">MPVVGQTRNRMMIYSDVIGMKMDHGNSLKINGLSHSLLPDKLMPMEFQRVARAEE</sequence>